<evidence type="ECO:0000313" key="2">
    <source>
        <dbReference type="EMBL" id="MBL1377290.1"/>
    </source>
</evidence>
<dbReference type="Pfam" id="PF03928">
    <property type="entry name" value="HbpS-like"/>
    <property type="match status" value="1"/>
</dbReference>
<dbReference type="InterPro" id="IPR010371">
    <property type="entry name" value="YBR137W-like"/>
</dbReference>
<organism evidence="2 3">
    <name type="scientific">Zobellella iuensis</name>
    <dbReference type="NCBI Taxonomy" id="2803811"/>
    <lineage>
        <taxon>Bacteria</taxon>
        <taxon>Pseudomonadati</taxon>
        <taxon>Pseudomonadota</taxon>
        <taxon>Gammaproteobacteria</taxon>
        <taxon>Aeromonadales</taxon>
        <taxon>Aeromonadaceae</taxon>
        <taxon>Zobellella</taxon>
    </lineage>
</organism>
<dbReference type="RefSeq" id="WP_202084000.1">
    <property type="nucleotide sequence ID" value="NZ_JAERTZ010000018.1"/>
</dbReference>
<evidence type="ECO:0000313" key="3">
    <source>
        <dbReference type="Proteomes" id="UP000638570"/>
    </source>
</evidence>
<dbReference type="PANTHER" id="PTHR28255">
    <property type="match status" value="1"/>
</dbReference>
<dbReference type="Gene3D" id="3.30.450.150">
    <property type="entry name" value="Haem-degrading domain"/>
    <property type="match status" value="1"/>
</dbReference>
<proteinExistence type="inferred from homology"/>
<dbReference type="InterPro" id="IPR038084">
    <property type="entry name" value="PduO/GlcC-like_sf"/>
</dbReference>
<protein>
    <recommendedName>
        <fullName evidence="1">UPF0303 protein JKV55_08095</fullName>
    </recommendedName>
</protein>
<comment type="similarity">
    <text evidence="1">Belongs to the UPF0303 family.</text>
</comment>
<dbReference type="SUPFAM" id="SSF143744">
    <property type="entry name" value="GlcG-like"/>
    <property type="match status" value="1"/>
</dbReference>
<reference evidence="3" key="1">
    <citation type="submission" date="2021-01" db="EMBL/GenBank/DDBJ databases">
        <title>Genome public.</title>
        <authorList>
            <person name="Liu C."/>
            <person name="Sun Q."/>
        </authorList>
    </citation>
    <scope>NUCLEOTIDE SEQUENCE [LARGE SCALE GENOMIC DNA]</scope>
    <source>
        <strain evidence="3">CGMCC 1.18722</strain>
    </source>
</reference>
<dbReference type="PIRSF" id="PIRSF008757">
    <property type="entry name" value="UCP008757"/>
    <property type="match status" value="1"/>
</dbReference>
<keyword evidence="3" id="KW-1185">Reference proteome</keyword>
<gene>
    <name evidence="2" type="ORF">JKV55_08095</name>
</gene>
<dbReference type="Proteomes" id="UP000638570">
    <property type="component" value="Unassembled WGS sequence"/>
</dbReference>
<dbReference type="EMBL" id="JAERTZ010000018">
    <property type="protein sequence ID" value="MBL1377290.1"/>
    <property type="molecule type" value="Genomic_DNA"/>
</dbReference>
<accession>A0ABS1QQZ0</accession>
<dbReference type="InterPro" id="IPR005624">
    <property type="entry name" value="PduO/GlcC-like"/>
</dbReference>
<dbReference type="NCBIfam" id="NF002696">
    <property type="entry name" value="PRK02487.1-5"/>
    <property type="match status" value="1"/>
</dbReference>
<evidence type="ECO:0000256" key="1">
    <source>
        <dbReference type="HAMAP-Rule" id="MF_00761"/>
    </source>
</evidence>
<dbReference type="PANTHER" id="PTHR28255:SF1">
    <property type="entry name" value="UPF0303 PROTEIN YBR137W"/>
    <property type="match status" value="1"/>
</dbReference>
<dbReference type="HAMAP" id="MF_00761">
    <property type="entry name" value="UPF0303"/>
    <property type="match status" value="1"/>
</dbReference>
<sequence>MSMTNLIGALEQQEQALVFSGFDEETAYRLGTALRELAAAERAPVVIDIRTANRRLYFAALPGSAPDNDEWARRKGNMALRKQCSSLLCGERLAAKGKEVGPGMGLDPLDYAAHGGSFPVRVGGVGVVAVITVSGLPARDDHELIVRALASHLDVQNIGLDALLAG</sequence>
<comment type="caution">
    <text evidence="2">The sequence shown here is derived from an EMBL/GenBank/DDBJ whole genome shotgun (WGS) entry which is preliminary data.</text>
</comment>
<name>A0ABS1QQZ0_9GAMM</name>